<accession>A0A2P6NR42</accession>
<comment type="catalytic activity">
    <reaction evidence="7">
        <text>L-seryl-[protein] + ATP = O-phospho-L-seryl-[protein] + ADP + H(+)</text>
        <dbReference type="Rhea" id="RHEA:17989"/>
        <dbReference type="Rhea" id="RHEA-COMP:9863"/>
        <dbReference type="Rhea" id="RHEA-COMP:11604"/>
        <dbReference type="ChEBI" id="CHEBI:15378"/>
        <dbReference type="ChEBI" id="CHEBI:29999"/>
        <dbReference type="ChEBI" id="CHEBI:30616"/>
        <dbReference type="ChEBI" id="CHEBI:83421"/>
        <dbReference type="ChEBI" id="CHEBI:456216"/>
        <dbReference type="EC" id="2.7.11.1"/>
    </reaction>
</comment>
<evidence type="ECO:0000256" key="2">
    <source>
        <dbReference type="ARBA" id="ARBA00022679"/>
    </source>
</evidence>
<dbReference type="SMART" id="SM00220">
    <property type="entry name" value="S_TKc"/>
    <property type="match status" value="1"/>
</dbReference>
<dbReference type="PANTHER" id="PTHR44329:SF288">
    <property type="entry name" value="MITOGEN-ACTIVATED PROTEIN KINASE KINASE KINASE 20"/>
    <property type="match status" value="1"/>
</dbReference>
<proteinExistence type="inferred from homology"/>
<evidence type="ECO:0000256" key="7">
    <source>
        <dbReference type="ARBA" id="ARBA00048679"/>
    </source>
</evidence>
<keyword evidence="3 9" id="KW-0547">Nucleotide-binding</keyword>
<evidence type="ECO:0000256" key="4">
    <source>
        <dbReference type="ARBA" id="ARBA00022777"/>
    </source>
</evidence>
<dbReference type="AlphaFoldDB" id="A0A2P6NR42"/>
<dbReference type="InterPro" id="IPR051681">
    <property type="entry name" value="Ser/Thr_Kinases-Pseudokinases"/>
</dbReference>
<keyword evidence="4" id="KW-0418">Kinase</keyword>
<feature type="repeat" description="ANK" evidence="8">
    <location>
        <begin position="433"/>
        <end position="465"/>
    </location>
</feature>
<evidence type="ECO:0000256" key="6">
    <source>
        <dbReference type="ARBA" id="ARBA00047899"/>
    </source>
</evidence>
<dbReference type="SUPFAM" id="SSF48403">
    <property type="entry name" value="Ankyrin repeat"/>
    <property type="match status" value="1"/>
</dbReference>
<dbReference type="PROSITE" id="PS50297">
    <property type="entry name" value="ANK_REP_REGION"/>
    <property type="match status" value="1"/>
</dbReference>
<dbReference type="GO" id="GO:0004674">
    <property type="term" value="F:protein serine/threonine kinase activity"/>
    <property type="evidence" value="ECO:0007669"/>
    <property type="project" value="UniProtKB-EC"/>
</dbReference>
<comment type="caution">
    <text evidence="12">The sequence shown here is derived from an EMBL/GenBank/DDBJ whole genome shotgun (WGS) entry which is preliminary data.</text>
</comment>
<feature type="repeat" description="ANK" evidence="8">
    <location>
        <begin position="397"/>
        <end position="431"/>
    </location>
</feature>
<feature type="domain" description="Protein kinase" evidence="11">
    <location>
        <begin position="611"/>
        <end position="867"/>
    </location>
</feature>
<keyword evidence="8" id="KW-0040">ANK repeat</keyword>
<evidence type="ECO:0000313" key="12">
    <source>
        <dbReference type="EMBL" id="PRP86416.1"/>
    </source>
</evidence>
<dbReference type="Gene3D" id="1.25.40.20">
    <property type="entry name" value="Ankyrin repeat-containing domain"/>
    <property type="match status" value="1"/>
</dbReference>
<dbReference type="STRING" id="1890364.A0A2P6NR42"/>
<keyword evidence="5 9" id="KW-0067">ATP-binding</keyword>
<evidence type="ECO:0000256" key="3">
    <source>
        <dbReference type="ARBA" id="ARBA00022741"/>
    </source>
</evidence>
<keyword evidence="13" id="KW-1185">Reference proteome</keyword>
<dbReference type="InterPro" id="IPR002110">
    <property type="entry name" value="Ankyrin_rpt"/>
</dbReference>
<dbReference type="GO" id="GO:0005524">
    <property type="term" value="F:ATP binding"/>
    <property type="evidence" value="ECO:0007669"/>
    <property type="project" value="UniProtKB-UniRule"/>
</dbReference>
<dbReference type="PANTHER" id="PTHR44329">
    <property type="entry name" value="SERINE/THREONINE-PROTEIN KINASE TNNI3K-RELATED"/>
    <property type="match status" value="1"/>
</dbReference>
<comment type="similarity">
    <text evidence="1">Belongs to the protein kinase superfamily. TKL Ser/Thr protein kinase family.</text>
</comment>
<dbReference type="PROSITE" id="PS50088">
    <property type="entry name" value="ANK_REPEAT"/>
    <property type="match status" value="2"/>
</dbReference>
<organism evidence="12 13">
    <name type="scientific">Planoprotostelium fungivorum</name>
    <dbReference type="NCBI Taxonomy" id="1890364"/>
    <lineage>
        <taxon>Eukaryota</taxon>
        <taxon>Amoebozoa</taxon>
        <taxon>Evosea</taxon>
        <taxon>Variosea</taxon>
        <taxon>Cavosteliida</taxon>
        <taxon>Cavosteliaceae</taxon>
        <taxon>Planoprotostelium</taxon>
    </lineage>
</organism>
<evidence type="ECO:0000256" key="9">
    <source>
        <dbReference type="PROSITE-ProRule" id="PRU10141"/>
    </source>
</evidence>
<evidence type="ECO:0000259" key="11">
    <source>
        <dbReference type="PROSITE" id="PS50011"/>
    </source>
</evidence>
<evidence type="ECO:0000256" key="10">
    <source>
        <dbReference type="SAM" id="MobiDB-lite"/>
    </source>
</evidence>
<dbReference type="InterPro" id="IPR036770">
    <property type="entry name" value="Ankyrin_rpt-contain_sf"/>
</dbReference>
<name>A0A2P6NR42_9EUKA</name>
<gene>
    <name evidence="12" type="ORF">PROFUN_05335</name>
</gene>
<comment type="catalytic activity">
    <reaction evidence="6">
        <text>L-threonyl-[protein] + ATP = O-phospho-L-threonyl-[protein] + ADP + H(+)</text>
        <dbReference type="Rhea" id="RHEA:46608"/>
        <dbReference type="Rhea" id="RHEA-COMP:11060"/>
        <dbReference type="Rhea" id="RHEA-COMP:11605"/>
        <dbReference type="ChEBI" id="CHEBI:15378"/>
        <dbReference type="ChEBI" id="CHEBI:30013"/>
        <dbReference type="ChEBI" id="CHEBI:30616"/>
        <dbReference type="ChEBI" id="CHEBI:61977"/>
        <dbReference type="ChEBI" id="CHEBI:456216"/>
        <dbReference type="EC" id="2.7.11.1"/>
    </reaction>
</comment>
<dbReference type="EMBL" id="MDYQ01000031">
    <property type="protein sequence ID" value="PRP86416.1"/>
    <property type="molecule type" value="Genomic_DNA"/>
</dbReference>
<feature type="compositionally biased region" description="Polar residues" evidence="10">
    <location>
        <begin position="29"/>
        <end position="40"/>
    </location>
</feature>
<dbReference type="InParanoid" id="A0A2P6NR42"/>
<keyword evidence="2" id="KW-0808">Transferase</keyword>
<dbReference type="Proteomes" id="UP000241769">
    <property type="component" value="Unassembled WGS sequence"/>
</dbReference>
<feature type="region of interest" description="Disordered" evidence="10">
    <location>
        <begin position="1"/>
        <end position="61"/>
    </location>
</feature>
<dbReference type="Pfam" id="PF12796">
    <property type="entry name" value="Ank_2"/>
    <property type="match status" value="1"/>
</dbReference>
<evidence type="ECO:0000313" key="13">
    <source>
        <dbReference type="Proteomes" id="UP000241769"/>
    </source>
</evidence>
<dbReference type="InterPro" id="IPR011009">
    <property type="entry name" value="Kinase-like_dom_sf"/>
</dbReference>
<dbReference type="SUPFAM" id="SSF56112">
    <property type="entry name" value="Protein kinase-like (PK-like)"/>
    <property type="match status" value="1"/>
</dbReference>
<evidence type="ECO:0000256" key="1">
    <source>
        <dbReference type="ARBA" id="ARBA00005843"/>
    </source>
</evidence>
<dbReference type="PROSITE" id="PS00108">
    <property type="entry name" value="PROTEIN_KINASE_ST"/>
    <property type="match status" value="1"/>
</dbReference>
<sequence>MFKKKAKELQVNASISEPNLFPPSRMEQRTVSMTSIQNLRLSEPKKKRSDSHSSDSESETDQLIAARKRIQQLELENRSLYEDLSLARRAMTDGCGAHAELIEKLMSENEQLRRGKMIVAGSPALIASPHINPKPSVDEFLSAPAVAKVISITIESNNISLKTSVMNTWSVRETIAKIKKKIPGDTTNYHLVWKPSDSKSYTVLENDRLIDHYKGLEEGVIEFDKMGNYEMKNKKLMRKVPSFRRDKITPATFVHLILEKNYEKLNRLLTDDSRYDLETLGTEKMLPVHAAFQSQDTTIAQLFLDHYERYKLNFNLKDARGWTPLHFAVSSSQGTDADNDILSMLSSNPNVSASEMNQEGEYPLHLFLQYFSNPSCKELGQQLIDKDPSVINTATNSGERPIHKAMANPKVRFIMLKLLLSNQCNVNGLNESNGDTALHMAVRLKRKDIAKTLLYAGADPQLKTKQDHTPLELAKKMKEEELLEVLTSANDLKTWTTKHKLEECYLPFLREELTLETLAAVLPEQEENLLRNFSLESVGMSIRMKNALADLRQEYRKLNFENKLKKAQKSGHQMQNTNTEQAKDLREGLQAITSGDSWLMNHSDLEFSKESSIYNELGIGVSGKVFKGLWRDMKVAIKVFKTVDHKTIDEFKKEFHVMNMVKSPYLIQLFGTTVEPKICMVMEYCSRGSLNDVLKHPDIEVTWSLGLKFVEGMLHGMNSLHSCTPQVLHRDMKSLNLLVTKDWALKMCDFGLSRFNTAENLMTFQRMCGTYHYLGPEMYYTQTATFTDKTEIANRIVKGKYETPYHEHKIKMDFQVIYQVAEKGMRPTMSDEYPQIWKELIAGCLQKDPSDRKNAAQLLQMMREKEMNI</sequence>
<dbReference type="OrthoDB" id="1890790at2759"/>
<feature type="binding site" evidence="9">
    <location>
        <position position="638"/>
    </location>
    <ligand>
        <name>ATP</name>
        <dbReference type="ChEBI" id="CHEBI:30616"/>
    </ligand>
</feature>
<reference evidence="12 13" key="1">
    <citation type="journal article" date="2018" name="Genome Biol. Evol.">
        <title>Multiple Roots of Fruiting Body Formation in Amoebozoa.</title>
        <authorList>
            <person name="Hillmann F."/>
            <person name="Forbes G."/>
            <person name="Novohradska S."/>
            <person name="Ferling I."/>
            <person name="Riege K."/>
            <person name="Groth M."/>
            <person name="Westermann M."/>
            <person name="Marz M."/>
            <person name="Spaller T."/>
            <person name="Winckler T."/>
            <person name="Schaap P."/>
            <person name="Glockner G."/>
        </authorList>
    </citation>
    <scope>NUCLEOTIDE SEQUENCE [LARGE SCALE GENOMIC DNA]</scope>
    <source>
        <strain evidence="12 13">Jena</strain>
    </source>
</reference>
<dbReference type="InterPro" id="IPR000719">
    <property type="entry name" value="Prot_kinase_dom"/>
</dbReference>
<dbReference type="PROSITE" id="PS50011">
    <property type="entry name" value="PROTEIN_KINASE_DOM"/>
    <property type="match status" value="1"/>
</dbReference>
<dbReference type="Gene3D" id="3.30.200.20">
    <property type="entry name" value="Phosphorylase Kinase, domain 1"/>
    <property type="match status" value="1"/>
</dbReference>
<dbReference type="InterPro" id="IPR008271">
    <property type="entry name" value="Ser/Thr_kinase_AS"/>
</dbReference>
<evidence type="ECO:0000256" key="5">
    <source>
        <dbReference type="ARBA" id="ARBA00022840"/>
    </source>
</evidence>
<evidence type="ECO:0000256" key="8">
    <source>
        <dbReference type="PROSITE-ProRule" id="PRU00023"/>
    </source>
</evidence>
<dbReference type="Pfam" id="PF00069">
    <property type="entry name" value="Pkinase"/>
    <property type="match status" value="1"/>
</dbReference>
<protein>
    <submittedName>
        <fullName evidence="12">Ankyrin repeat-containing protein</fullName>
    </submittedName>
</protein>
<dbReference type="Gene3D" id="1.10.510.10">
    <property type="entry name" value="Transferase(Phosphotransferase) domain 1"/>
    <property type="match status" value="1"/>
</dbReference>
<dbReference type="SMART" id="SM00248">
    <property type="entry name" value="ANK"/>
    <property type="match status" value="5"/>
</dbReference>
<dbReference type="PROSITE" id="PS00107">
    <property type="entry name" value="PROTEIN_KINASE_ATP"/>
    <property type="match status" value="1"/>
</dbReference>
<dbReference type="InterPro" id="IPR017441">
    <property type="entry name" value="Protein_kinase_ATP_BS"/>
</dbReference>